<proteinExistence type="inferred from homology"/>
<dbReference type="GO" id="GO:0004655">
    <property type="term" value="F:porphobilinogen synthase activity"/>
    <property type="evidence" value="ECO:0007669"/>
    <property type="project" value="UniProtKB-EC"/>
</dbReference>
<dbReference type="InterPro" id="IPR013785">
    <property type="entry name" value="Aldolase_TIM"/>
</dbReference>
<keyword evidence="12" id="KW-1185">Reference proteome</keyword>
<reference evidence="11 12" key="1">
    <citation type="submission" date="2023-08" db="EMBL/GenBank/DDBJ databases">
        <title>Alcaligenaceae gen. nov., a novel taxon isolated from the sludge of Yixing Pesticide Factory.</title>
        <authorList>
            <person name="Ruan L."/>
        </authorList>
    </citation>
    <scope>NUCLEOTIDE SEQUENCE [LARGE SCALE GENOMIC DNA]</scope>
    <source>
        <strain evidence="11 12">LG-2</strain>
    </source>
</reference>
<dbReference type="InterPro" id="IPR030656">
    <property type="entry name" value="ALAD_AS"/>
</dbReference>
<dbReference type="PROSITE" id="PS00169">
    <property type="entry name" value="D_ALA_DEHYDRATASE"/>
    <property type="match status" value="1"/>
</dbReference>
<keyword evidence="7 9" id="KW-0627">Porphyrin biosynthesis</keyword>
<comment type="similarity">
    <text evidence="2 10">Belongs to the ALAD family.</text>
</comment>
<evidence type="ECO:0000313" key="12">
    <source>
        <dbReference type="Proteomes" id="UP001232156"/>
    </source>
</evidence>
<dbReference type="InterPro" id="IPR001731">
    <property type="entry name" value="ALAD"/>
</dbReference>
<dbReference type="PANTHER" id="PTHR11458:SF0">
    <property type="entry name" value="DELTA-AMINOLEVULINIC ACID DEHYDRATASE"/>
    <property type="match status" value="1"/>
</dbReference>
<organism evidence="11 12">
    <name type="scientific">Yanghanlia caeni</name>
    <dbReference type="NCBI Taxonomy" id="3064283"/>
    <lineage>
        <taxon>Bacteria</taxon>
        <taxon>Pseudomonadati</taxon>
        <taxon>Pseudomonadota</taxon>
        <taxon>Betaproteobacteria</taxon>
        <taxon>Burkholderiales</taxon>
        <taxon>Alcaligenaceae</taxon>
        <taxon>Yanghanlia</taxon>
    </lineage>
</organism>
<evidence type="ECO:0000256" key="3">
    <source>
        <dbReference type="ARBA" id="ARBA00012053"/>
    </source>
</evidence>
<keyword evidence="6 9" id="KW-0456">Lyase</keyword>
<evidence type="ECO:0000313" key="11">
    <source>
        <dbReference type="EMBL" id="MDR4124438.1"/>
    </source>
</evidence>
<comment type="subunit">
    <text evidence="9">Homooctamer.</text>
</comment>
<comment type="pathway">
    <text evidence="1">Porphyrin-containing compound metabolism; protoporphyrin-IX biosynthesis; coproporphyrinogen-III from 5-aminolevulinate: step 1/4.</text>
</comment>
<dbReference type="EMBL" id="JAUZQE010000001">
    <property type="protein sequence ID" value="MDR4124438.1"/>
    <property type="molecule type" value="Genomic_DNA"/>
</dbReference>
<dbReference type="PRINTS" id="PR00144">
    <property type="entry name" value="DALDHYDRTASE"/>
</dbReference>
<sequence length="338" mass="36942">MTAFLPQADFPAARPRRNRHDDFTRRLVREHTLTTDDLIYPVFIVEGTGVHQPVPSMPGVERLSIDALLPVAEQCLELGIPVLSLFPAIESHLKTPDGIEAANPDGLMPRAVRELKTRFPELGILTDVALDPYTSHGQDGIIDDTGYVLNEPTVEVLVRQALAQAQAGVDIVAPSDMMDGRVGALRRALDANGFIHTRIMAYSAKYASAFYGPFRDAVGSATNLGKSNKATYQMDPANRAEALREVAADIREGADMVMVKPGMPYLDVLRDVKLAFGMPTFAYQVSGEYAMIKAASANGWLDHDKVMMESLLAFKRAGGDGILTYFAIEAAKLLRQPR</sequence>
<gene>
    <name evidence="11" type="primary">hemB</name>
    <name evidence="11" type="ORF">Q8947_00335</name>
</gene>
<evidence type="ECO:0000256" key="4">
    <source>
        <dbReference type="ARBA" id="ARBA00020771"/>
    </source>
</evidence>
<accession>A0ABU1D1Y2</accession>
<keyword evidence="5" id="KW-0350">Heme biosynthesis</keyword>
<dbReference type="Gene3D" id="3.20.20.70">
    <property type="entry name" value="Aldolase class I"/>
    <property type="match status" value="1"/>
</dbReference>
<evidence type="ECO:0000256" key="9">
    <source>
        <dbReference type="RuleBase" id="RU000515"/>
    </source>
</evidence>
<evidence type="ECO:0000256" key="8">
    <source>
        <dbReference type="ARBA" id="ARBA00047651"/>
    </source>
</evidence>
<evidence type="ECO:0000256" key="1">
    <source>
        <dbReference type="ARBA" id="ARBA00004694"/>
    </source>
</evidence>
<dbReference type="Proteomes" id="UP001232156">
    <property type="component" value="Unassembled WGS sequence"/>
</dbReference>
<evidence type="ECO:0000256" key="7">
    <source>
        <dbReference type="ARBA" id="ARBA00023244"/>
    </source>
</evidence>
<protein>
    <recommendedName>
        <fullName evidence="4 9">Delta-aminolevulinic acid dehydratase</fullName>
        <ecNumber evidence="3 9">4.2.1.24</ecNumber>
    </recommendedName>
</protein>
<evidence type="ECO:0000256" key="2">
    <source>
        <dbReference type="ARBA" id="ARBA00008055"/>
    </source>
</evidence>
<dbReference type="SMART" id="SM01004">
    <property type="entry name" value="ALAD"/>
    <property type="match status" value="1"/>
</dbReference>
<dbReference type="SUPFAM" id="SSF51569">
    <property type="entry name" value="Aldolase"/>
    <property type="match status" value="1"/>
</dbReference>
<dbReference type="CDD" id="cd04823">
    <property type="entry name" value="ALAD_PBGS_aspartate_rich"/>
    <property type="match status" value="1"/>
</dbReference>
<evidence type="ECO:0000256" key="5">
    <source>
        <dbReference type="ARBA" id="ARBA00023133"/>
    </source>
</evidence>
<comment type="catalytic activity">
    <reaction evidence="8 9">
        <text>2 5-aminolevulinate = porphobilinogen + 2 H2O + H(+)</text>
        <dbReference type="Rhea" id="RHEA:24064"/>
        <dbReference type="ChEBI" id="CHEBI:15377"/>
        <dbReference type="ChEBI" id="CHEBI:15378"/>
        <dbReference type="ChEBI" id="CHEBI:58126"/>
        <dbReference type="ChEBI" id="CHEBI:356416"/>
        <dbReference type="EC" id="4.2.1.24"/>
    </reaction>
</comment>
<dbReference type="PANTHER" id="PTHR11458">
    <property type="entry name" value="DELTA-AMINOLEVULINIC ACID DEHYDRATASE"/>
    <property type="match status" value="1"/>
</dbReference>
<name>A0ABU1D1Y2_9BURK</name>
<dbReference type="Pfam" id="PF00490">
    <property type="entry name" value="ALAD"/>
    <property type="match status" value="1"/>
</dbReference>
<dbReference type="PIRSF" id="PIRSF001415">
    <property type="entry name" value="Porphbilin_synth"/>
    <property type="match status" value="1"/>
</dbReference>
<comment type="caution">
    <text evidence="11">The sequence shown here is derived from an EMBL/GenBank/DDBJ whole genome shotgun (WGS) entry which is preliminary data.</text>
</comment>
<evidence type="ECO:0000256" key="6">
    <source>
        <dbReference type="ARBA" id="ARBA00023239"/>
    </source>
</evidence>
<dbReference type="NCBIfam" id="NF006762">
    <property type="entry name" value="PRK09283.1"/>
    <property type="match status" value="1"/>
</dbReference>
<dbReference type="RefSeq" id="WP_347286165.1">
    <property type="nucleotide sequence ID" value="NZ_JAUZQE010000001.1"/>
</dbReference>
<evidence type="ECO:0000256" key="10">
    <source>
        <dbReference type="RuleBase" id="RU004161"/>
    </source>
</evidence>
<dbReference type="EC" id="4.2.1.24" evidence="3 9"/>